<evidence type="ECO:0000313" key="2">
    <source>
        <dbReference type="Proteomes" id="UP000463931"/>
    </source>
</evidence>
<dbReference type="GO" id="GO:0003676">
    <property type="term" value="F:nucleic acid binding"/>
    <property type="evidence" value="ECO:0007669"/>
    <property type="project" value="InterPro"/>
</dbReference>
<name>A0AAE7BP70_9LACO</name>
<dbReference type="PANTHER" id="PTHR46889:SF5">
    <property type="entry name" value="INTEGRASE PROTEIN"/>
    <property type="match status" value="1"/>
</dbReference>
<dbReference type="EMBL" id="CP040852">
    <property type="protein sequence ID" value="QIA88896.1"/>
    <property type="molecule type" value="Genomic_DNA"/>
</dbReference>
<evidence type="ECO:0000313" key="1">
    <source>
        <dbReference type="EMBL" id="QIA88896.1"/>
    </source>
</evidence>
<dbReference type="SUPFAM" id="SSF53098">
    <property type="entry name" value="Ribonuclease H-like"/>
    <property type="match status" value="1"/>
</dbReference>
<dbReference type="Gene3D" id="3.30.420.10">
    <property type="entry name" value="Ribonuclease H-like superfamily/Ribonuclease H"/>
    <property type="match status" value="1"/>
</dbReference>
<dbReference type="PROSITE" id="PS50994">
    <property type="entry name" value="INTEGRASE"/>
    <property type="match status" value="1"/>
</dbReference>
<sequence length="138" mass="16327">MQSKNYKLKRIKRLMRVASIIRKRKGCTKSGDSNYEENILDRDFTTRSPNNKWVTDVTYLEYGLSQKAYLSAVKDLYDRYIVSFEIGKHNDDPLVMRTLEKAFKTLERDDDLLFTVHIKRICPSNFEIRSTSKYVTRS</sequence>
<dbReference type="PANTHER" id="PTHR46889">
    <property type="entry name" value="TRANSPOSASE INSF FOR INSERTION SEQUENCE IS3B-RELATED"/>
    <property type="match status" value="1"/>
</dbReference>
<dbReference type="InterPro" id="IPR036397">
    <property type="entry name" value="RNaseH_sf"/>
</dbReference>
<protein>
    <submittedName>
        <fullName evidence="1">DDE-type integrase/transposase/recombinase</fullName>
    </submittedName>
</protein>
<proteinExistence type="predicted"/>
<dbReference type="InterPro" id="IPR012337">
    <property type="entry name" value="RNaseH-like_sf"/>
</dbReference>
<organism evidence="1 2">
    <name type="scientific">Ligilactobacillus murinus</name>
    <dbReference type="NCBI Taxonomy" id="1622"/>
    <lineage>
        <taxon>Bacteria</taxon>
        <taxon>Bacillati</taxon>
        <taxon>Bacillota</taxon>
        <taxon>Bacilli</taxon>
        <taxon>Lactobacillales</taxon>
        <taxon>Lactobacillaceae</taxon>
        <taxon>Ligilactobacillus</taxon>
    </lineage>
</organism>
<dbReference type="InterPro" id="IPR001584">
    <property type="entry name" value="Integrase_cat-core"/>
</dbReference>
<dbReference type="Proteomes" id="UP000463931">
    <property type="component" value="Chromosome"/>
</dbReference>
<accession>A0AAE7BP70</accession>
<dbReference type="InterPro" id="IPR050900">
    <property type="entry name" value="Transposase_IS3/IS150/IS904"/>
</dbReference>
<dbReference type="GO" id="GO:0015074">
    <property type="term" value="P:DNA integration"/>
    <property type="evidence" value="ECO:0007669"/>
    <property type="project" value="InterPro"/>
</dbReference>
<reference evidence="1 2" key="1">
    <citation type="journal article" date="2019" name="Nat. Med.">
        <title>Preventing dysbiosis of the neonatal mouse intestinal microbiome protects against late-onset sepsis.</title>
        <authorList>
            <person name="Singer J.R."/>
            <person name="Blosser E.G."/>
            <person name="Zindl C.L."/>
            <person name="Silberger D.J."/>
            <person name="Conlan S."/>
            <person name="Laufer V.A."/>
            <person name="DiToro D."/>
            <person name="Deming C."/>
            <person name="Kumar R."/>
            <person name="Morrow C.D."/>
            <person name="Segre J.A."/>
            <person name="Gray M.J."/>
            <person name="Randolph D.A."/>
            <person name="Weaver C.T."/>
        </authorList>
    </citation>
    <scope>NUCLEOTIDE SEQUENCE [LARGE SCALE GENOMIC DNA]</scope>
    <source>
        <strain evidence="1 2">V10</strain>
    </source>
</reference>
<dbReference type="RefSeq" id="WP_163588108.1">
    <property type="nucleotide sequence ID" value="NZ_CP040852.1"/>
</dbReference>
<dbReference type="Pfam" id="PF00665">
    <property type="entry name" value="rve"/>
    <property type="match status" value="1"/>
</dbReference>
<dbReference type="AlphaFoldDB" id="A0AAE7BP70"/>
<gene>
    <name evidence="1" type="ORF">FEE40_01070</name>
</gene>